<feature type="non-terminal residue" evidence="2">
    <location>
        <position position="1"/>
    </location>
</feature>
<gene>
    <name evidence="2" type="ORF">AVDCRST_MAG78-1955</name>
</gene>
<protein>
    <submittedName>
        <fullName evidence="2">Threonine dehydrogenase and related Zn-dependent dehydrogenases</fullName>
    </submittedName>
</protein>
<organism evidence="2">
    <name type="scientific">uncultured Rubrobacteraceae bacterium</name>
    <dbReference type="NCBI Taxonomy" id="349277"/>
    <lineage>
        <taxon>Bacteria</taxon>
        <taxon>Bacillati</taxon>
        <taxon>Actinomycetota</taxon>
        <taxon>Rubrobacteria</taxon>
        <taxon>Rubrobacterales</taxon>
        <taxon>Rubrobacteraceae</taxon>
        <taxon>environmental samples</taxon>
    </lineage>
</organism>
<proteinExistence type="predicted"/>
<feature type="region of interest" description="Disordered" evidence="1">
    <location>
        <begin position="1"/>
        <end position="66"/>
    </location>
</feature>
<feature type="compositionally biased region" description="Basic and acidic residues" evidence="1">
    <location>
        <begin position="1"/>
        <end position="37"/>
    </location>
</feature>
<feature type="non-terminal residue" evidence="2">
    <location>
        <position position="360"/>
    </location>
</feature>
<reference evidence="2" key="1">
    <citation type="submission" date="2020-02" db="EMBL/GenBank/DDBJ databases">
        <authorList>
            <person name="Meier V. D."/>
        </authorList>
    </citation>
    <scope>NUCLEOTIDE SEQUENCE</scope>
    <source>
        <strain evidence="2">AVDCRST_MAG78</strain>
    </source>
</reference>
<dbReference type="AlphaFoldDB" id="A0A6J4Q8N2"/>
<feature type="compositionally biased region" description="Basic and acidic residues" evidence="1">
    <location>
        <begin position="296"/>
        <end position="350"/>
    </location>
</feature>
<feature type="compositionally biased region" description="Basic residues" evidence="1">
    <location>
        <begin position="265"/>
        <end position="276"/>
    </location>
</feature>
<name>A0A6J4Q8N2_9ACTN</name>
<dbReference type="EMBL" id="CADCVB010000131">
    <property type="protein sequence ID" value="CAA9434873.1"/>
    <property type="molecule type" value="Genomic_DNA"/>
</dbReference>
<feature type="region of interest" description="Disordered" evidence="1">
    <location>
        <begin position="115"/>
        <end position="360"/>
    </location>
</feature>
<accession>A0A6J4Q8N2</accession>
<feature type="compositionally biased region" description="Basic residues" evidence="1">
    <location>
        <begin position="195"/>
        <end position="207"/>
    </location>
</feature>
<feature type="compositionally biased region" description="Basic and acidic residues" evidence="1">
    <location>
        <begin position="137"/>
        <end position="147"/>
    </location>
</feature>
<sequence>GEHENSHGYNEGVRDQGRRRGRGRGEADPRTRTESGRGAHHGGPGLHLRHSHGQGRDTCGPEQHARARVGWGRPLFGLGRRRVLRGRQGGGRGDHTLFQVQLLPARLREPVPGDARGLQVHHPDGREHGPVLPRRGRAGEPRADPRRPLRPPGGLRYRYALDRVHGRGARGVGTRRDGRGLCSGSGGPLGDHRLQTGRRGSHHRRRVGAGAQGDRAHLRGGRDRGLHGRRFGRADSGPDGRRGRGRRHRGVRVPPNVGRGDPGHQARRTRSQHRLPRREPGAPGSTARALRHGHGRQADLRRPVPRGERAAQPHLPAHADRQSRPHADDHPRVRLRRDRAGVRHDAEQGGRYHQTPDPLL</sequence>
<evidence type="ECO:0000256" key="1">
    <source>
        <dbReference type="SAM" id="MobiDB-lite"/>
    </source>
</evidence>
<evidence type="ECO:0000313" key="2">
    <source>
        <dbReference type="EMBL" id="CAA9434873.1"/>
    </source>
</evidence>
<feature type="compositionally biased region" description="Basic and acidic residues" evidence="1">
    <location>
        <begin position="214"/>
        <end position="242"/>
    </location>
</feature>